<organism evidence="2">
    <name type="scientific">Homalodisca liturata</name>
    <dbReference type="NCBI Taxonomy" id="320908"/>
    <lineage>
        <taxon>Eukaryota</taxon>
        <taxon>Metazoa</taxon>
        <taxon>Ecdysozoa</taxon>
        <taxon>Arthropoda</taxon>
        <taxon>Hexapoda</taxon>
        <taxon>Insecta</taxon>
        <taxon>Pterygota</taxon>
        <taxon>Neoptera</taxon>
        <taxon>Paraneoptera</taxon>
        <taxon>Hemiptera</taxon>
        <taxon>Auchenorrhyncha</taxon>
        <taxon>Membracoidea</taxon>
        <taxon>Cicadellidae</taxon>
        <taxon>Cicadellinae</taxon>
        <taxon>Proconiini</taxon>
        <taxon>Homalodisca</taxon>
    </lineage>
</organism>
<proteinExistence type="predicted"/>
<dbReference type="EMBL" id="GECU01015895">
    <property type="protein sequence ID" value="JAS91811.1"/>
    <property type="molecule type" value="Transcribed_RNA"/>
</dbReference>
<gene>
    <name evidence="2" type="ORF">g.14933</name>
</gene>
<feature type="non-terminal residue" evidence="2">
    <location>
        <position position="146"/>
    </location>
</feature>
<dbReference type="AlphaFoldDB" id="A0A1B6IXZ3"/>
<feature type="compositionally biased region" description="Polar residues" evidence="1">
    <location>
        <begin position="89"/>
        <end position="113"/>
    </location>
</feature>
<feature type="region of interest" description="Disordered" evidence="1">
    <location>
        <begin position="84"/>
        <end position="146"/>
    </location>
</feature>
<feature type="compositionally biased region" description="Basic and acidic residues" evidence="1">
    <location>
        <begin position="117"/>
        <end position="146"/>
    </location>
</feature>
<reference evidence="2" key="1">
    <citation type="submission" date="2015-11" db="EMBL/GenBank/DDBJ databases">
        <title>De novo transcriptome assembly of four potential Pierce s Disease insect vectors from Arizona vineyards.</title>
        <authorList>
            <person name="Tassone E.E."/>
        </authorList>
    </citation>
    <scope>NUCLEOTIDE SEQUENCE</scope>
</reference>
<protein>
    <submittedName>
        <fullName evidence="2">Uncharacterized protein</fullName>
    </submittedName>
</protein>
<evidence type="ECO:0000256" key="1">
    <source>
        <dbReference type="SAM" id="MobiDB-lite"/>
    </source>
</evidence>
<name>A0A1B6IXZ3_9HEMI</name>
<accession>A0A1B6IXZ3</accession>
<sequence length="146" mass="16529">MKVEELYLQEKQNQVGVTLQRVPFETEIDIFPCLNPLEETGWSGDDTVMSDLMSAQTEEKICQVIKHQTGEGDDEFLTIPLKRIDSSPHQHNLQGRCQTGATEGSPEANSPTHGSRHRDLLQEIDNDEKTVKNELKPQKKDSTLTR</sequence>
<evidence type="ECO:0000313" key="2">
    <source>
        <dbReference type="EMBL" id="JAS91811.1"/>
    </source>
</evidence>